<dbReference type="Proteomes" id="UP001596456">
    <property type="component" value="Unassembled WGS sequence"/>
</dbReference>
<evidence type="ECO:0000313" key="8">
    <source>
        <dbReference type="Proteomes" id="UP001596456"/>
    </source>
</evidence>
<reference evidence="8" key="1">
    <citation type="journal article" date="2019" name="Int. J. Syst. Evol. Microbiol.">
        <title>The Global Catalogue of Microorganisms (GCM) 10K type strain sequencing project: providing services to taxonomists for standard genome sequencing and annotation.</title>
        <authorList>
            <consortium name="The Broad Institute Genomics Platform"/>
            <consortium name="The Broad Institute Genome Sequencing Center for Infectious Disease"/>
            <person name="Wu L."/>
            <person name="Ma J."/>
        </authorList>
    </citation>
    <scope>NUCLEOTIDE SEQUENCE [LARGE SCALE GENOMIC DNA]</scope>
    <source>
        <strain evidence="8">CGMCC 1.16275</strain>
    </source>
</reference>
<feature type="region of interest" description="Disordered" evidence="4">
    <location>
        <begin position="189"/>
        <end position="254"/>
    </location>
</feature>
<evidence type="ECO:0000259" key="6">
    <source>
        <dbReference type="Pfam" id="PF17384"/>
    </source>
</evidence>
<dbReference type="Pfam" id="PF02576">
    <property type="entry name" value="RimP_N"/>
    <property type="match status" value="1"/>
</dbReference>
<keyword evidence="1 3" id="KW-0963">Cytoplasm</keyword>
<feature type="domain" description="Ribosome maturation factor RimP C-terminal" evidence="6">
    <location>
        <begin position="86"/>
        <end position="137"/>
    </location>
</feature>
<dbReference type="InterPro" id="IPR035956">
    <property type="entry name" value="RimP_N_sf"/>
</dbReference>
<proteinExistence type="inferred from homology"/>
<comment type="similarity">
    <text evidence="3">Belongs to the RimP family.</text>
</comment>
<dbReference type="PANTHER" id="PTHR33867:SF1">
    <property type="entry name" value="RIBOSOME MATURATION FACTOR RIMP"/>
    <property type="match status" value="1"/>
</dbReference>
<dbReference type="InterPro" id="IPR036847">
    <property type="entry name" value="RimP_C_sf"/>
</dbReference>
<dbReference type="Gene3D" id="3.30.300.70">
    <property type="entry name" value="RimP-like superfamily, N-terminal"/>
    <property type="match status" value="1"/>
</dbReference>
<protein>
    <recommendedName>
        <fullName evidence="3">Ribosome maturation factor RimP</fullName>
    </recommendedName>
</protein>
<dbReference type="Gene3D" id="2.30.30.180">
    <property type="entry name" value="Ribosome maturation factor RimP, C-terminal domain"/>
    <property type="match status" value="1"/>
</dbReference>
<evidence type="ECO:0000256" key="4">
    <source>
        <dbReference type="SAM" id="MobiDB-lite"/>
    </source>
</evidence>
<keyword evidence="2 3" id="KW-0690">Ribosome biogenesis</keyword>
<evidence type="ECO:0000259" key="5">
    <source>
        <dbReference type="Pfam" id="PF02576"/>
    </source>
</evidence>
<gene>
    <name evidence="3 7" type="primary">rimP</name>
    <name evidence="7" type="ORF">ACFQPS_17125</name>
</gene>
<evidence type="ECO:0000256" key="3">
    <source>
        <dbReference type="HAMAP-Rule" id="MF_01077"/>
    </source>
</evidence>
<feature type="region of interest" description="Disordered" evidence="4">
    <location>
        <begin position="135"/>
        <end position="155"/>
    </location>
</feature>
<dbReference type="PANTHER" id="PTHR33867">
    <property type="entry name" value="RIBOSOME MATURATION FACTOR RIMP"/>
    <property type="match status" value="1"/>
</dbReference>
<dbReference type="Pfam" id="PF17384">
    <property type="entry name" value="DUF150_C"/>
    <property type="match status" value="1"/>
</dbReference>
<feature type="compositionally biased region" description="Basic residues" evidence="4">
    <location>
        <begin position="210"/>
        <end position="226"/>
    </location>
</feature>
<keyword evidence="8" id="KW-1185">Reference proteome</keyword>
<dbReference type="InterPro" id="IPR028989">
    <property type="entry name" value="RimP_N"/>
</dbReference>
<comment type="caution">
    <text evidence="7">The sequence shown here is derived from an EMBL/GenBank/DDBJ whole genome shotgun (WGS) entry which is preliminary data.</text>
</comment>
<dbReference type="RefSeq" id="WP_377360431.1">
    <property type="nucleotide sequence ID" value="NZ_JBHTCM010000022.1"/>
</dbReference>
<dbReference type="NCBIfam" id="NF000932">
    <property type="entry name" value="PRK00092.2-5"/>
    <property type="match status" value="1"/>
</dbReference>
<feature type="domain" description="Ribosome maturation factor RimP N-terminal" evidence="5">
    <location>
        <begin position="10"/>
        <end position="83"/>
    </location>
</feature>
<name>A0ABW2L108_9PROT</name>
<evidence type="ECO:0000256" key="2">
    <source>
        <dbReference type="ARBA" id="ARBA00022517"/>
    </source>
</evidence>
<dbReference type="InterPro" id="IPR003728">
    <property type="entry name" value="Ribosome_maturation_RimP"/>
</dbReference>
<dbReference type="InterPro" id="IPR028998">
    <property type="entry name" value="RimP_C"/>
</dbReference>
<dbReference type="SUPFAM" id="SSF75420">
    <property type="entry name" value="YhbC-like, N-terminal domain"/>
    <property type="match status" value="1"/>
</dbReference>
<dbReference type="HAMAP" id="MF_01077">
    <property type="entry name" value="RimP"/>
    <property type="match status" value="1"/>
</dbReference>
<dbReference type="EMBL" id="JBHTCM010000022">
    <property type="protein sequence ID" value="MFC7334890.1"/>
    <property type="molecule type" value="Genomic_DNA"/>
</dbReference>
<evidence type="ECO:0000313" key="7">
    <source>
        <dbReference type="EMBL" id="MFC7334890.1"/>
    </source>
</evidence>
<evidence type="ECO:0000256" key="1">
    <source>
        <dbReference type="ARBA" id="ARBA00022490"/>
    </source>
</evidence>
<dbReference type="SUPFAM" id="SSF74942">
    <property type="entry name" value="YhbC-like, C-terminal domain"/>
    <property type="match status" value="1"/>
</dbReference>
<accession>A0ABW2L108</accession>
<comment type="function">
    <text evidence="3">Required for maturation of 30S ribosomal subunits.</text>
</comment>
<organism evidence="7 8">
    <name type="scientific">Rhodocista pekingensis</name>
    <dbReference type="NCBI Taxonomy" id="201185"/>
    <lineage>
        <taxon>Bacteria</taxon>
        <taxon>Pseudomonadati</taxon>
        <taxon>Pseudomonadota</taxon>
        <taxon>Alphaproteobacteria</taxon>
        <taxon>Rhodospirillales</taxon>
        <taxon>Azospirillaceae</taxon>
        <taxon>Rhodocista</taxon>
    </lineage>
</organism>
<dbReference type="CDD" id="cd01734">
    <property type="entry name" value="YlxS_C"/>
    <property type="match status" value="1"/>
</dbReference>
<comment type="subcellular location">
    <subcellularLocation>
        <location evidence="3">Cytoplasm</location>
    </subcellularLocation>
</comment>
<sequence>MEAVERIGRIIEPSVEAMGYELVRVQLSGGQRPTLQIMAERSDGAAMTVEDCADISRAVSALLDVEDPLPGAYTLEVSSPGIDRPLTRLKDFERFAGYEARLETKAPVDGRKRFRGFLAGIEDDAVRLALPVEKKARKGGKAAPADASRDGDATAPGDAEATLVVIPFGLVLKAKLELTDELLKAAAAEQGAAPGTEGGAMEVEEDARPARRPHQPKPKKAKKKGPGRFSKAGAGEDVDGADGGPAAGPGAQDE</sequence>